<name>A0A0J0XJR6_9TREE</name>
<dbReference type="InterPro" id="IPR050055">
    <property type="entry name" value="EF-Tu_GTPase"/>
</dbReference>
<feature type="region of interest" description="Disordered" evidence="1">
    <location>
        <begin position="273"/>
        <end position="332"/>
    </location>
</feature>
<evidence type="ECO:0000313" key="3">
    <source>
        <dbReference type="Proteomes" id="UP000053611"/>
    </source>
</evidence>
<dbReference type="PANTHER" id="PTHR43721">
    <property type="entry name" value="ELONGATION FACTOR TU-RELATED"/>
    <property type="match status" value="1"/>
</dbReference>
<feature type="compositionally biased region" description="Acidic residues" evidence="1">
    <location>
        <begin position="319"/>
        <end position="332"/>
    </location>
</feature>
<dbReference type="GeneID" id="28987361"/>
<sequence>MKQKSAPGDAKSTLPRAPPTVGSNGVPNVKATGRSEGHANNLSNGSSPTPPAVTPTPADASDSPAMAKVAAPAPHHPSPGYTPSGIAPSVTGIKEKEAPRRPSPWSEIAPIADSPLSRRGSVHSFTPPFTPSPRYDSDDSMAGSVTSQAMREWDRLVATPNNDFTRHALVPSARGLPKLAAERDREGHIEYKLKLIEPSPERLARLVTQMLWRLKQGGNEAIYELGLADDGTVIGLTRAEMDASLATLERMAAEVGATVLVLKEIVLAAQPERRPDLDEHGRPRKGTRVLEEKKRKTPEPPRLGARAIIFSDSNSANSAEEETGTDTDIDTGMEDDVFPLEMERKKPMGPLDYEAAARAEAKRRKSAARREARRLDLLRGDGTGLPYAERSRSPVAEFIGNAPAKGIPALPHVPGPSSLRLGRPRVEGNVDDAFLDGLVHPLDNLSLSFADVHSAAPSAATSPTKPCLLEEGQLDPALAPPGKELICVEALVVRKQQGDEWGYGGGNDGWGFGGEAEADADDGWGF</sequence>
<dbReference type="AlphaFoldDB" id="A0A0J0XJR6"/>
<evidence type="ECO:0000313" key="2">
    <source>
        <dbReference type="EMBL" id="KLT41333.1"/>
    </source>
</evidence>
<feature type="region of interest" description="Disordered" evidence="1">
    <location>
        <begin position="1"/>
        <end position="122"/>
    </location>
</feature>
<accession>A0A0J0XJR6</accession>
<dbReference type="OrthoDB" id="248233at2759"/>
<dbReference type="RefSeq" id="XP_018277824.1">
    <property type="nucleotide sequence ID" value="XM_018426758.1"/>
</dbReference>
<organism evidence="2 3">
    <name type="scientific">Cutaneotrichosporon oleaginosum</name>
    <dbReference type="NCBI Taxonomy" id="879819"/>
    <lineage>
        <taxon>Eukaryota</taxon>
        <taxon>Fungi</taxon>
        <taxon>Dikarya</taxon>
        <taxon>Basidiomycota</taxon>
        <taxon>Agaricomycotina</taxon>
        <taxon>Tremellomycetes</taxon>
        <taxon>Trichosporonales</taxon>
        <taxon>Trichosporonaceae</taxon>
        <taxon>Cutaneotrichosporon</taxon>
    </lineage>
</organism>
<evidence type="ECO:0000256" key="1">
    <source>
        <dbReference type="SAM" id="MobiDB-lite"/>
    </source>
</evidence>
<dbReference type="PANTHER" id="PTHR43721:SF9">
    <property type="entry name" value="GTP-BINDING PROTEIN 1"/>
    <property type="match status" value="1"/>
</dbReference>
<reference evidence="2 3" key="1">
    <citation type="submission" date="2015-03" db="EMBL/GenBank/DDBJ databases">
        <title>Genomics and transcriptomics of the oil-accumulating basidiomycete yeast T. oleaginosus allow insights into substrate utilization and the diverse evolutionary trajectories of mating systems in fungi.</title>
        <authorList>
            <consortium name="DOE Joint Genome Institute"/>
            <person name="Kourist R."/>
            <person name="Kracht O."/>
            <person name="Bracharz F."/>
            <person name="Lipzen A."/>
            <person name="Nolan M."/>
            <person name="Ohm R."/>
            <person name="Grigoriev I."/>
            <person name="Sun S."/>
            <person name="Heitman J."/>
            <person name="Bruck T."/>
            <person name="Nowrousian M."/>
        </authorList>
    </citation>
    <scope>NUCLEOTIDE SEQUENCE [LARGE SCALE GENOMIC DNA]</scope>
    <source>
        <strain evidence="2 3">IBC0246</strain>
    </source>
</reference>
<dbReference type="EMBL" id="KQ087219">
    <property type="protein sequence ID" value="KLT41333.1"/>
    <property type="molecule type" value="Genomic_DNA"/>
</dbReference>
<feature type="compositionally biased region" description="Basic and acidic residues" evidence="1">
    <location>
        <begin position="288"/>
        <end position="299"/>
    </location>
</feature>
<gene>
    <name evidence="2" type="ORF">CC85DRAFT_329074</name>
</gene>
<dbReference type="Proteomes" id="UP000053611">
    <property type="component" value="Unassembled WGS sequence"/>
</dbReference>
<proteinExistence type="predicted"/>
<dbReference type="GO" id="GO:0003746">
    <property type="term" value="F:translation elongation factor activity"/>
    <property type="evidence" value="ECO:0007669"/>
    <property type="project" value="TreeGrafter"/>
</dbReference>
<keyword evidence="3" id="KW-1185">Reference proteome</keyword>
<protein>
    <submittedName>
        <fullName evidence="2">Uncharacterized protein</fullName>
    </submittedName>
</protein>